<protein>
    <submittedName>
        <fullName evidence="3">Uncharacterized protein</fullName>
    </submittedName>
</protein>
<proteinExistence type="predicted"/>
<organism evidence="3">
    <name type="scientific">viral metagenome</name>
    <dbReference type="NCBI Taxonomy" id="1070528"/>
    <lineage>
        <taxon>unclassified sequences</taxon>
        <taxon>metagenomes</taxon>
        <taxon>organismal metagenomes</taxon>
    </lineage>
</organism>
<dbReference type="EMBL" id="MT142141">
    <property type="protein sequence ID" value="QJA75106.1"/>
    <property type="molecule type" value="Genomic_DNA"/>
</dbReference>
<accession>A0A6M3M801</accession>
<gene>
    <name evidence="3" type="ORF">MM171B02046_0003</name>
    <name evidence="1" type="ORF">MM415A01868_0008</name>
    <name evidence="2" type="ORF">MM415B03014_0009</name>
    <name evidence="4" type="ORF">TM448B03451_0006</name>
</gene>
<dbReference type="EMBL" id="MT145016">
    <property type="protein sequence ID" value="QJI02611.1"/>
    <property type="molecule type" value="Genomic_DNA"/>
</dbReference>
<evidence type="ECO:0000313" key="4">
    <source>
        <dbReference type="EMBL" id="QJI02611.1"/>
    </source>
</evidence>
<name>A0A6M3M801_9ZZZZ</name>
<dbReference type="AlphaFoldDB" id="A0A6M3M801"/>
<evidence type="ECO:0000313" key="2">
    <source>
        <dbReference type="EMBL" id="QJA87352.1"/>
    </source>
</evidence>
<evidence type="ECO:0000313" key="3">
    <source>
        <dbReference type="EMBL" id="QJB01745.1"/>
    </source>
</evidence>
<evidence type="ECO:0000313" key="1">
    <source>
        <dbReference type="EMBL" id="QJA75106.1"/>
    </source>
</evidence>
<dbReference type="EMBL" id="MT143730">
    <property type="protein sequence ID" value="QJB01745.1"/>
    <property type="molecule type" value="Genomic_DNA"/>
</dbReference>
<sequence>MFYEFAITVPANTTQASPKKQELELTHGIIQRIDVQFPIGTLALAHCRLEHHSFGHLPTNPTGSFATDGFIIPVDEYLEFFSAPYKIKAICWNDDDTYAHTVTIRISIMESKRVLMFMNILKGLTKLLQLMGIKV</sequence>
<dbReference type="EMBL" id="MT142699">
    <property type="protein sequence ID" value="QJA87352.1"/>
    <property type="molecule type" value="Genomic_DNA"/>
</dbReference>
<reference evidence="3" key="1">
    <citation type="submission" date="2020-03" db="EMBL/GenBank/DDBJ databases">
        <title>The deep terrestrial virosphere.</title>
        <authorList>
            <person name="Holmfeldt K."/>
            <person name="Nilsson E."/>
            <person name="Simone D."/>
            <person name="Lopez-Fernandez M."/>
            <person name="Wu X."/>
            <person name="de Brujin I."/>
            <person name="Lundin D."/>
            <person name="Andersson A."/>
            <person name="Bertilsson S."/>
            <person name="Dopson M."/>
        </authorList>
    </citation>
    <scope>NUCLEOTIDE SEQUENCE</scope>
    <source>
        <strain evidence="3">MM171B02046</strain>
        <strain evidence="1">MM415A01868</strain>
        <strain evidence="2">MM415B03014</strain>
        <strain evidence="4">TM448B03451</strain>
    </source>
</reference>